<evidence type="ECO:0000313" key="3">
    <source>
        <dbReference type="Proteomes" id="UP001600941"/>
    </source>
</evidence>
<dbReference type="InterPro" id="IPR014925">
    <property type="entry name" value="CGGC_dom"/>
</dbReference>
<dbReference type="Proteomes" id="UP001600941">
    <property type="component" value="Unassembled WGS sequence"/>
</dbReference>
<gene>
    <name evidence="2" type="ORF">K340107D12_44940</name>
</gene>
<organism evidence="2 3">
    <name type="scientific">Blautia parvula</name>
    <dbReference type="NCBI Taxonomy" id="2877527"/>
    <lineage>
        <taxon>Bacteria</taxon>
        <taxon>Bacillati</taxon>
        <taxon>Bacillota</taxon>
        <taxon>Clostridia</taxon>
        <taxon>Lachnospirales</taxon>
        <taxon>Lachnospiraceae</taxon>
        <taxon>Blautia</taxon>
    </lineage>
</organism>
<accession>A0ABQ0BYQ7</accession>
<evidence type="ECO:0000259" key="1">
    <source>
        <dbReference type="SMART" id="SM01078"/>
    </source>
</evidence>
<dbReference type="RefSeq" id="WP_033142459.1">
    <property type="nucleotide sequence ID" value="NZ_AP031413.1"/>
</dbReference>
<comment type="caution">
    <text evidence="2">The sequence shown here is derived from an EMBL/GenBank/DDBJ whole genome shotgun (WGS) entry which is preliminary data.</text>
</comment>
<dbReference type="PROSITE" id="PS51257">
    <property type="entry name" value="PROKAR_LIPOPROTEIN"/>
    <property type="match status" value="1"/>
</dbReference>
<sequence>MEKIGILTCIHANNVCTGAGCLKAFNHRKDFFKGYAADTELAAFMTCNGCREDNPEEPEEDAGIREKIDRLSEENILRMHVGVCRLDDNGQECSRIAEICSMLESRGITVIRGTHRE</sequence>
<evidence type="ECO:0000313" key="2">
    <source>
        <dbReference type="EMBL" id="GAA6501678.1"/>
    </source>
</evidence>
<dbReference type="EMBL" id="BAABZQ010000001">
    <property type="protein sequence ID" value="GAA6501678.1"/>
    <property type="molecule type" value="Genomic_DNA"/>
</dbReference>
<dbReference type="Pfam" id="PF08821">
    <property type="entry name" value="CGGC"/>
    <property type="match status" value="1"/>
</dbReference>
<name>A0ABQ0BYQ7_9FIRM</name>
<keyword evidence="3" id="KW-1185">Reference proteome</keyword>
<dbReference type="SMART" id="SM01078">
    <property type="entry name" value="CGGC"/>
    <property type="match status" value="1"/>
</dbReference>
<reference evidence="2 3" key="1">
    <citation type="submission" date="2024-04" db="EMBL/GenBank/DDBJ databases">
        <title>Defined microbial consortia suppress multidrug-resistant proinflammatory Enterobacteriaceae via ecological control.</title>
        <authorList>
            <person name="Furuichi M."/>
            <person name="Kawaguchi T."/>
            <person name="Pust M."/>
            <person name="Yasuma K."/>
            <person name="Plichta D."/>
            <person name="Hasegawa N."/>
            <person name="Ohya T."/>
            <person name="Bhattarai S."/>
            <person name="Sasajima S."/>
            <person name="Aoto Y."/>
            <person name="Tuganbaev T."/>
            <person name="Yaginuma M."/>
            <person name="Ueda M."/>
            <person name="Okahashi N."/>
            <person name="Amafuji K."/>
            <person name="Kiridooshi Y."/>
            <person name="Sugita K."/>
            <person name="Strazar M."/>
            <person name="Skelly A."/>
            <person name="Suda W."/>
            <person name="Hattori M."/>
            <person name="Nakamoto N."/>
            <person name="Caballero S."/>
            <person name="Norman J."/>
            <person name="Olle B."/>
            <person name="Tanoue T."/>
            <person name="Arita M."/>
            <person name="Bucci V."/>
            <person name="Atarashi K."/>
            <person name="Xavier R."/>
            <person name="Honda K."/>
        </authorList>
    </citation>
    <scope>NUCLEOTIDE SEQUENCE [LARGE SCALE GENOMIC DNA]</scope>
    <source>
        <strain evidence="3">k34-0107-D12</strain>
    </source>
</reference>
<feature type="domain" description="CGGC" evidence="1">
    <location>
        <begin position="3"/>
        <end position="115"/>
    </location>
</feature>
<protein>
    <recommendedName>
        <fullName evidence="1">CGGC domain-containing protein</fullName>
    </recommendedName>
</protein>
<proteinExistence type="predicted"/>